<evidence type="ECO:0000313" key="7">
    <source>
        <dbReference type="Proteomes" id="UP000326994"/>
    </source>
</evidence>
<keyword evidence="2 5" id="KW-0489">Methyltransferase</keyword>
<evidence type="ECO:0000256" key="5">
    <source>
        <dbReference type="HAMAP-Rule" id="MF_01813"/>
    </source>
</evidence>
<accession>A0A5J4G0G0</accession>
<dbReference type="EC" id="2.1.1.163" evidence="5"/>
<dbReference type="Pfam" id="PF01209">
    <property type="entry name" value="Ubie_methyltran"/>
    <property type="match status" value="1"/>
</dbReference>
<comment type="similarity">
    <text evidence="5">Belongs to the class I-like SAM-binding methyltransferase superfamily. MenG/UbiE family.</text>
</comment>
<dbReference type="GO" id="GO:0043770">
    <property type="term" value="F:demethylmenaquinone methyltransferase activity"/>
    <property type="evidence" value="ECO:0007669"/>
    <property type="project" value="UniProtKB-UniRule"/>
</dbReference>
<dbReference type="PANTHER" id="PTHR43591:SF24">
    <property type="entry name" value="2-METHOXY-6-POLYPRENYL-1,4-BENZOQUINOL METHYLASE, MITOCHONDRIAL"/>
    <property type="match status" value="1"/>
</dbReference>
<dbReference type="RefSeq" id="WP_151894967.1">
    <property type="nucleotide sequence ID" value="NZ_BKCF01000005.1"/>
</dbReference>
<evidence type="ECO:0000256" key="2">
    <source>
        <dbReference type="ARBA" id="ARBA00022603"/>
    </source>
</evidence>
<keyword evidence="7" id="KW-1185">Reference proteome</keyword>
<dbReference type="PROSITE" id="PS51608">
    <property type="entry name" value="SAM_MT_UBIE"/>
    <property type="match status" value="1"/>
</dbReference>
<comment type="caution">
    <text evidence="6">The sequence shown here is derived from an EMBL/GenBank/DDBJ whole genome shotgun (WGS) entry which is preliminary data.</text>
</comment>
<name>A0A5J4G0G0_9FLAO</name>
<protein>
    <recommendedName>
        <fullName evidence="5">Demethylmenaquinone methyltransferase</fullName>
        <ecNumber evidence="5">2.1.1.163</ecNumber>
    </recommendedName>
</protein>
<organism evidence="6 7">
    <name type="scientific">Patiriisocius marinistellae</name>
    <dbReference type="NCBI Taxonomy" id="2494560"/>
    <lineage>
        <taxon>Bacteria</taxon>
        <taxon>Pseudomonadati</taxon>
        <taxon>Bacteroidota</taxon>
        <taxon>Flavobacteriia</taxon>
        <taxon>Flavobacteriales</taxon>
        <taxon>Flavobacteriaceae</taxon>
        <taxon>Patiriisocius</taxon>
    </lineage>
</organism>
<dbReference type="InterPro" id="IPR004033">
    <property type="entry name" value="UbiE/COQ5_MeTrFase"/>
</dbReference>
<gene>
    <name evidence="5 6" type="primary">menG</name>
    <name evidence="6" type="ORF">ULMS_25600</name>
</gene>
<dbReference type="PROSITE" id="PS01183">
    <property type="entry name" value="UBIE_1"/>
    <property type="match status" value="1"/>
</dbReference>
<comment type="catalytic activity">
    <reaction evidence="5">
        <text>a 2-demethylmenaquinol + S-adenosyl-L-methionine = a menaquinol + S-adenosyl-L-homocysteine + H(+)</text>
        <dbReference type="Rhea" id="RHEA:42640"/>
        <dbReference type="Rhea" id="RHEA-COMP:9539"/>
        <dbReference type="Rhea" id="RHEA-COMP:9563"/>
        <dbReference type="ChEBI" id="CHEBI:15378"/>
        <dbReference type="ChEBI" id="CHEBI:18151"/>
        <dbReference type="ChEBI" id="CHEBI:55437"/>
        <dbReference type="ChEBI" id="CHEBI:57856"/>
        <dbReference type="ChEBI" id="CHEBI:59789"/>
        <dbReference type="EC" id="2.1.1.163"/>
    </reaction>
</comment>
<dbReference type="GO" id="GO:0032259">
    <property type="term" value="P:methylation"/>
    <property type="evidence" value="ECO:0007669"/>
    <property type="project" value="UniProtKB-KW"/>
</dbReference>
<feature type="binding site" evidence="5">
    <location>
        <begin position="118"/>
        <end position="119"/>
    </location>
    <ligand>
        <name>S-adenosyl-L-methionine</name>
        <dbReference type="ChEBI" id="CHEBI:59789"/>
    </ligand>
</feature>
<dbReference type="InterPro" id="IPR029063">
    <property type="entry name" value="SAM-dependent_MTases_sf"/>
</dbReference>
<evidence type="ECO:0000313" key="6">
    <source>
        <dbReference type="EMBL" id="GEQ87052.1"/>
    </source>
</evidence>
<dbReference type="NCBIfam" id="NF001244">
    <property type="entry name" value="PRK00216.1-5"/>
    <property type="match status" value="1"/>
</dbReference>
<dbReference type="Proteomes" id="UP000326994">
    <property type="component" value="Unassembled WGS sequence"/>
</dbReference>
<dbReference type="OrthoDB" id="9808140at2"/>
<dbReference type="UniPathway" id="UPA00079">
    <property type="reaction ID" value="UER00169"/>
</dbReference>
<evidence type="ECO:0000256" key="3">
    <source>
        <dbReference type="ARBA" id="ARBA00022679"/>
    </source>
</evidence>
<comment type="function">
    <text evidence="5">Methyltransferase required for the conversion of demethylmenaquinol (DMKH2) to menaquinol (MKH2).</text>
</comment>
<evidence type="ECO:0000256" key="1">
    <source>
        <dbReference type="ARBA" id="ARBA00022428"/>
    </source>
</evidence>
<keyword evidence="4 5" id="KW-0949">S-adenosyl-L-methionine</keyword>
<dbReference type="NCBIfam" id="TIGR01934">
    <property type="entry name" value="MenG_MenH_UbiE"/>
    <property type="match status" value="1"/>
</dbReference>
<dbReference type="EMBL" id="BKCF01000005">
    <property type="protein sequence ID" value="GEQ87052.1"/>
    <property type="molecule type" value="Genomic_DNA"/>
</dbReference>
<keyword evidence="1 5" id="KW-0474">Menaquinone biosynthesis</keyword>
<comment type="pathway">
    <text evidence="5">Quinol/quinone metabolism; menaquinone biosynthesis; menaquinol from 1,4-dihydroxy-2-naphthoate: step 2/2.</text>
</comment>
<reference evidence="6 7" key="1">
    <citation type="submission" date="2019-08" db="EMBL/GenBank/DDBJ databases">
        <title>Ulvibacter marinistellae sp. nov., isolated from a starfish, Patiria pectinifera.</title>
        <authorList>
            <person name="Kawano K."/>
            <person name="Ushijima N."/>
            <person name="Kihara M."/>
            <person name="Itoh H."/>
        </authorList>
    </citation>
    <scope>NUCLEOTIDE SEQUENCE [LARGE SCALE GENOMIC DNA]</scope>
    <source>
        <strain evidence="6 7">KK4</strain>
    </source>
</reference>
<dbReference type="PANTHER" id="PTHR43591">
    <property type="entry name" value="METHYLTRANSFERASE"/>
    <property type="match status" value="1"/>
</dbReference>
<dbReference type="SUPFAM" id="SSF53335">
    <property type="entry name" value="S-adenosyl-L-methionine-dependent methyltransferases"/>
    <property type="match status" value="1"/>
</dbReference>
<dbReference type="AlphaFoldDB" id="A0A5J4G0G0"/>
<dbReference type="HAMAP" id="MF_01813">
    <property type="entry name" value="MenG_UbiE_methyltr"/>
    <property type="match status" value="1"/>
</dbReference>
<dbReference type="CDD" id="cd02440">
    <property type="entry name" value="AdoMet_MTases"/>
    <property type="match status" value="1"/>
</dbReference>
<dbReference type="GO" id="GO:0009234">
    <property type="term" value="P:menaquinone biosynthetic process"/>
    <property type="evidence" value="ECO:0007669"/>
    <property type="project" value="UniProtKB-UniRule"/>
</dbReference>
<proteinExistence type="inferred from homology"/>
<feature type="binding site" evidence="5">
    <location>
        <position position="90"/>
    </location>
    <ligand>
        <name>S-adenosyl-L-methionine</name>
        <dbReference type="ChEBI" id="CHEBI:59789"/>
    </ligand>
</feature>
<dbReference type="Gene3D" id="3.40.50.150">
    <property type="entry name" value="Vaccinia Virus protein VP39"/>
    <property type="match status" value="1"/>
</dbReference>
<dbReference type="PROSITE" id="PS01184">
    <property type="entry name" value="UBIE_2"/>
    <property type="match status" value="1"/>
</dbReference>
<feature type="binding site" evidence="5">
    <location>
        <position position="135"/>
    </location>
    <ligand>
        <name>S-adenosyl-L-methionine</name>
        <dbReference type="ChEBI" id="CHEBI:59789"/>
    </ligand>
</feature>
<dbReference type="InterPro" id="IPR023576">
    <property type="entry name" value="UbiE/COQ5_MeTrFase_CS"/>
</dbReference>
<sequence>MKEDKKITPYKDSQLNKKKQVEQMFDTISGNYDGLNRVISLRMDLKWRKKVVKAIAATKPESILDIATGTGDLAIKFANETKATRIVGLDLSNGMLEQARIKVKDTKLQNKIEFIQGDSEALPFDDNSFDAITVSFGVRNFENLEKGLSEILRVLKKGGLFIILETSVPTKFPFKQGYHIYSKNVLPLVGKLFSSDKVAYKYLSESASVFPHGEVLNNILKKIGFIQVEHKPQTFGVATIYSATK</sequence>
<feature type="binding site" evidence="5">
    <location>
        <position position="70"/>
    </location>
    <ligand>
        <name>S-adenosyl-L-methionine</name>
        <dbReference type="ChEBI" id="CHEBI:59789"/>
    </ligand>
</feature>
<keyword evidence="3 5" id="KW-0808">Transferase</keyword>
<evidence type="ECO:0000256" key="4">
    <source>
        <dbReference type="ARBA" id="ARBA00022691"/>
    </source>
</evidence>